<proteinExistence type="predicted"/>
<reference evidence="1 2" key="1">
    <citation type="journal article" date="2010" name="Virol. J.">
        <title>Genomes of the T4-related bacteriophages as windows on microbial genome evolution.</title>
        <authorList>
            <person name="Petrov V.M."/>
            <person name="Ratnayaka S."/>
            <person name="Nolan J.M."/>
            <person name="Miller E.S."/>
            <person name="Karam J.D."/>
        </authorList>
    </citation>
    <scope>NUCLEOTIDE SEQUENCE [LARGE SCALE GENOMIC DNA]</scope>
</reference>
<evidence type="ECO:0000313" key="2">
    <source>
        <dbReference type="Proteomes" id="UP000008730"/>
    </source>
</evidence>
<dbReference type="Proteomes" id="UP000008730">
    <property type="component" value="Segment"/>
</dbReference>
<sequence length="105" mass="11970">MTISFAQLYEDSQDAGYSTTLETPRQLGPKDYIFVDVNRGRSVGEAVLDIKGRVLEGSHILKADDEFFQYSHHEGEEVHIESVEMYRDLWVSIHIPKKSSKLVGK</sequence>
<dbReference type="OrthoDB" id="24788at10239"/>
<accession>E5E4I7</accession>
<gene>
    <name evidence="1" type="ORF">Acj61p206</name>
</gene>
<organism evidence="1 2">
    <name type="scientific">Acinetobacter phage Acj61</name>
    <dbReference type="NCBI Taxonomy" id="760732"/>
    <lineage>
        <taxon>Viruses</taxon>
        <taxon>Duplodnaviria</taxon>
        <taxon>Heunggongvirae</taxon>
        <taxon>Uroviricota</taxon>
        <taxon>Caudoviricetes</taxon>
        <taxon>Pantevenvirales</taxon>
        <taxon>Straboviridae</taxon>
        <taxon>Twarogvirinae</taxon>
        <taxon>Lasallevirus</taxon>
        <taxon>Lasallevirus Acj61</taxon>
        <taxon>Acinetobacter virus Acj61</taxon>
    </lineage>
</organism>
<dbReference type="RefSeq" id="YP_004009823.1">
    <property type="nucleotide sequence ID" value="NC_014661.1"/>
</dbReference>
<name>E5E4I7_9CAUD</name>
<keyword evidence="2" id="KW-1185">Reference proteome</keyword>
<protein>
    <submittedName>
        <fullName evidence="1">Uncharacterized protein</fullName>
    </submittedName>
</protein>
<dbReference type="GeneID" id="9926096"/>
<dbReference type="KEGG" id="vg:9926096"/>
<dbReference type="EMBL" id="GU911519">
    <property type="protein sequence ID" value="ADG36171.1"/>
    <property type="molecule type" value="Genomic_DNA"/>
</dbReference>
<evidence type="ECO:0000313" key="1">
    <source>
        <dbReference type="EMBL" id="ADG36171.1"/>
    </source>
</evidence>